<evidence type="ECO:0000256" key="3">
    <source>
        <dbReference type="RuleBase" id="RU003932"/>
    </source>
</evidence>
<dbReference type="SMART" id="SM00053">
    <property type="entry name" value="DYNc"/>
    <property type="match status" value="1"/>
</dbReference>
<dbReference type="PROSITE" id="PS51718">
    <property type="entry name" value="G_DYNAMIN_2"/>
    <property type="match status" value="1"/>
</dbReference>
<dbReference type="InterPro" id="IPR019762">
    <property type="entry name" value="Dynamin_GTPase_CS"/>
</dbReference>
<reference evidence="5" key="1">
    <citation type="submission" date="2022-12" db="EMBL/GenBank/DDBJ databases">
        <title>Chromosome-level genome assembly of the bean flower thrips Megalurothrips usitatus.</title>
        <authorList>
            <person name="Ma L."/>
            <person name="Liu Q."/>
            <person name="Li H."/>
            <person name="Cai W."/>
        </authorList>
    </citation>
    <scope>NUCLEOTIDE SEQUENCE</scope>
    <source>
        <strain evidence="5">Cailab_2022a</strain>
    </source>
</reference>
<dbReference type="InterPro" id="IPR045063">
    <property type="entry name" value="Dynamin_N"/>
</dbReference>
<feature type="domain" description="Dynamin-type G" evidence="4">
    <location>
        <begin position="1"/>
        <end position="198"/>
    </location>
</feature>
<organism evidence="5 6">
    <name type="scientific">Megalurothrips usitatus</name>
    <name type="common">bean blossom thrips</name>
    <dbReference type="NCBI Taxonomy" id="439358"/>
    <lineage>
        <taxon>Eukaryota</taxon>
        <taxon>Metazoa</taxon>
        <taxon>Ecdysozoa</taxon>
        <taxon>Arthropoda</taxon>
        <taxon>Hexapoda</taxon>
        <taxon>Insecta</taxon>
        <taxon>Pterygota</taxon>
        <taxon>Neoptera</taxon>
        <taxon>Paraneoptera</taxon>
        <taxon>Thysanoptera</taxon>
        <taxon>Terebrantia</taxon>
        <taxon>Thripoidea</taxon>
        <taxon>Thripidae</taxon>
        <taxon>Megalurothrips</taxon>
    </lineage>
</organism>
<dbReference type="GO" id="GO:0008017">
    <property type="term" value="F:microtubule binding"/>
    <property type="evidence" value="ECO:0007669"/>
    <property type="project" value="TreeGrafter"/>
</dbReference>
<comment type="similarity">
    <text evidence="3">Belongs to the TRAFAC class dynamin-like GTPase superfamily. Dynamin/Fzo/YdjA family.</text>
</comment>
<dbReference type="GO" id="GO:0003924">
    <property type="term" value="F:GTPase activity"/>
    <property type="evidence" value="ECO:0007669"/>
    <property type="project" value="InterPro"/>
</dbReference>
<keyword evidence="2 3" id="KW-0342">GTP-binding</keyword>
<proteinExistence type="inferred from homology"/>
<dbReference type="Gene3D" id="3.40.50.300">
    <property type="entry name" value="P-loop containing nucleotide triphosphate hydrolases"/>
    <property type="match status" value="2"/>
</dbReference>
<keyword evidence="1 3" id="KW-0547">Nucleotide-binding</keyword>
<dbReference type="InterPro" id="IPR022812">
    <property type="entry name" value="Dynamin"/>
</dbReference>
<dbReference type="InterPro" id="IPR030381">
    <property type="entry name" value="G_DYNAMIN_dom"/>
</dbReference>
<dbReference type="GO" id="GO:0005525">
    <property type="term" value="F:GTP binding"/>
    <property type="evidence" value="ECO:0007669"/>
    <property type="project" value="UniProtKB-KW"/>
</dbReference>
<evidence type="ECO:0000256" key="1">
    <source>
        <dbReference type="ARBA" id="ARBA00022741"/>
    </source>
</evidence>
<dbReference type="InterPro" id="IPR001401">
    <property type="entry name" value="Dynamin_GTPase"/>
</dbReference>
<evidence type="ECO:0000256" key="2">
    <source>
        <dbReference type="ARBA" id="ARBA00023134"/>
    </source>
</evidence>
<dbReference type="CDD" id="cd08771">
    <property type="entry name" value="DLP_1"/>
    <property type="match status" value="1"/>
</dbReference>
<dbReference type="EMBL" id="JAPTSV010000010">
    <property type="protein sequence ID" value="KAJ1523237.1"/>
    <property type="molecule type" value="Genomic_DNA"/>
</dbReference>
<dbReference type="PROSITE" id="PS00410">
    <property type="entry name" value="G_DYNAMIN_1"/>
    <property type="match status" value="1"/>
</dbReference>
<comment type="caution">
    <text evidence="5">The sequence shown here is derived from an EMBL/GenBank/DDBJ whole genome shotgun (WGS) entry which is preliminary data.</text>
</comment>
<sequence>MDSLIRTINKIQDQFRSLKEDPIALPQIVVVGSQSAGKSSVLESLVQRSFLPRGTGIVTRCPLILQLLHCPANDVRRKVTLVDLPGMTQVPILGQPADIGKQIRDLIDSYIKQKLSIILAVVTANTDMSTNESLKIAKEADPAGERTLAVVTKLDLMDKGTNATDILTGKLIPVKLGIIGVVNRSQKDIMDKKVSISF</sequence>
<dbReference type="GO" id="GO:0005737">
    <property type="term" value="C:cytoplasm"/>
    <property type="evidence" value="ECO:0007669"/>
    <property type="project" value="TreeGrafter"/>
</dbReference>
<dbReference type="InterPro" id="IPR000375">
    <property type="entry name" value="Dynamin_stalk"/>
</dbReference>
<dbReference type="SUPFAM" id="SSF52540">
    <property type="entry name" value="P-loop containing nucleoside triphosphate hydrolases"/>
    <property type="match status" value="1"/>
</dbReference>
<dbReference type="Pfam" id="PF00350">
    <property type="entry name" value="Dynamin_N"/>
    <property type="match status" value="2"/>
</dbReference>
<gene>
    <name evidence="5" type="ORF">ONE63_001119</name>
</gene>
<dbReference type="PANTHER" id="PTHR11566">
    <property type="entry name" value="DYNAMIN"/>
    <property type="match status" value="1"/>
</dbReference>
<dbReference type="Proteomes" id="UP001075354">
    <property type="component" value="Chromosome 10"/>
</dbReference>
<name>A0AAV7XEX3_9NEOP</name>
<dbReference type="InterPro" id="IPR027417">
    <property type="entry name" value="P-loop_NTPase"/>
</dbReference>
<evidence type="ECO:0000313" key="5">
    <source>
        <dbReference type="EMBL" id="KAJ1523237.1"/>
    </source>
</evidence>
<accession>A0AAV7XEX3</accession>
<protein>
    <recommendedName>
        <fullName evidence="4">Dynamin-type G domain-containing protein</fullName>
    </recommendedName>
</protein>
<dbReference type="PANTHER" id="PTHR11566:SF21">
    <property type="entry name" value="DYNAMIN RELATED PROTEIN 1, ISOFORM A"/>
    <property type="match status" value="1"/>
</dbReference>
<dbReference type="AlphaFoldDB" id="A0AAV7XEX3"/>
<dbReference type="PRINTS" id="PR00195">
    <property type="entry name" value="DYNAMIN"/>
</dbReference>
<keyword evidence="6" id="KW-1185">Reference proteome</keyword>
<dbReference type="Pfam" id="PF01031">
    <property type="entry name" value="Dynamin_M"/>
    <property type="match status" value="1"/>
</dbReference>
<dbReference type="GO" id="GO:0005874">
    <property type="term" value="C:microtubule"/>
    <property type="evidence" value="ECO:0007669"/>
    <property type="project" value="TreeGrafter"/>
</dbReference>
<evidence type="ECO:0000259" key="4">
    <source>
        <dbReference type="PROSITE" id="PS51718"/>
    </source>
</evidence>
<dbReference type="GO" id="GO:0016020">
    <property type="term" value="C:membrane"/>
    <property type="evidence" value="ECO:0007669"/>
    <property type="project" value="TreeGrafter"/>
</dbReference>
<evidence type="ECO:0000313" key="6">
    <source>
        <dbReference type="Proteomes" id="UP001075354"/>
    </source>
</evidence>